<evidence type="ECO:0000256" key="5">
    <source>
        <dbReference type="ARBA" id="ARBA00023315"/>
    </source>
</evidence>
<dbReference type="SUPFAM" id="SSF55048">
    <property type="entry name" value="Probable ACP-binding domain of malonyl-CoA ACP transacylase"/>
    <property type="match status" value="1"/>
</dbReference>
<dbReference type="Pfam" id="PF02801">
    <property type="entry name" value="Ketoacyl-synt_C"/>
    <property type="match status" value="1"/>
</dbReference>
<evidence type="ECO:0000256" key="2">
    <source>
        <dbReference type="ARBA" id="ARBA00022553"/>
    </source>
</evidence>
<dbReference type="Gene3D" id="1.10.1200.10">
    <property type="entry name" value="ACP-like"/>
    <property type="match status" value="1"/>
</dbReference>
<dbReference type="SMART" id="SM00827">
    <property type="entry name" value="PKS_AT"/>
    <property type="match status" value="1"/>
</dbReference>
<dbReference type="InterPro" id="IPR016035">
    <property type="entry name" value="Acyl_Trfase/lysoPLipase"/>
</dbReference>
<feature type="domain" description="Ketosynthase family 3 (KS3)" evidence="8">
    <location>
        <begin position="12"/>
        <end position="430"/>
    </location>
</feature>
<dbReference type="SUPFAM" id="SSF47336">
    <property type="entry name" value="ACP-like"/>
    <property type="match status" value="1"/>
</dbReference>
<comment type="caution">
    <text evidence="9">The sequence shown here is derived from an EMBL/GenBank/DDBJ whole genome shotgun (WGS) entry which is preliminary data.</text>
</comment>
<dbReference type="InterPro" id="IPR018201">
    <property type="entry name" value="Ketoacyl_synth_AS"/>
</dbReference>
<dbReference type="SMART" id="SM00825">
    <property type="entry name" value="PKS_KS"/>
    <property type="match status" value="1"/>
</dbReference>
<gene>
    <name evidence="9" type="ORF">GCM10009801_33650</name>
</gene>
<keyword evidence="4" id="KW-0045">Antibiotic biosynthesis</keyword>
<keyword evidence="3" id="KW-0808">Transferase</keyword>
<dbReference type="InterPro" id="IPR036736">
    <property type="entry name" value="ACP-like_sf"/>
</dbReference>
<dbReference type="InterPro" id="IPR016039">
    <property type="entry name" value="Thiolase-like"/>
</dbReference>
<dbReference type="Gene3D" id="3.30.70.3290">
    <property type="match status" value="1"/>
</dbReference>
<keyword evidence="1" id="KW-0596">Phosphopantetheine</keyword>
<keyword evidence="10" id="KW-1185">Reference proteome</keyword>
<dbReference type="Pfam" id="PF00550">
    <property type="entry name" value="PP-binding"/>
    <property type="match status" value="1"/>
</dbReference>
<evidence type="ECO:0000256" key="4">
    <source>
        <dbReference type="ARBA" id="ARBA00023194"/>
    </source>
</evidence>
<dbReference type="PROSITE" id="PS52004">
    <property type="entry name" value="KS3_2"/>
    <property type="match status" value="1"/>
</dbReference>
<evidence type="ECO:0000259" key="8">
    <source>
        <dbReference type="PROSITE" id="PS52004"/>
    </source>
</evidence>
<evidence type="ECO:0000256" key="6">
    <source>
        <dbReference type="SAM" id="MobiDB-lite"/>
    </source>
</evidence>
<keyword evidence="2" id="KW-0597">Phosphoprotein</keyword>
<protein>
    <submittedName>
        <fullName evidence="9">Type I polyketide synthase</fullName>
    </submittedName>
</protein>
<reference evidence="9 10" key="1">
    <citation type="journal article" date="2019" name="Int. J. Syst. Evol. Microbiol.">
        <title>The Global Catalogue of Microorganisms (GCM) 10K type strain sequencing project: providing services to taxonomists for standard genome sequencing and annotation.</title>
        <authorList>
            <consortium name="The Broad Institute Genomics Platform"/>
            <consortium name="The Broad Institute Genome Sequencing Center for Infectious Disease"/>
            <person name="Wu L."/>
            <person name="Ma J."/>
        </authorList>
    </citation>
    <scope>NUCLEOTIDE SEQUENCE [LARGE SCALE GENOMIC DNA]</scope>
    <source>
        <strain evidence="9 10">JCM 15478</strain>
    </source>
</reference>
<evidence type="ECO:0000313" key="9">
    <source>
        <dbReference type="EMBL" id="GAA2077503.1"/>
    </source>
</evidence>
<dbReference type="InterPro" id="IPR050091">
    <property type="entry name" value="PKS_NRPS_Biosynth_Enz"/>
</dbReference>
<dbReference type="InterPro" id="IPR020841">
    <property type="entry name" value="PKS_Beta-ketoAc_synthase_dom"/>
</dbReference>
<feature type="compositionally biased region" description="Low complexity" evidence="6">
    <location>
        <begin position="909"/>
        <end position="923"/>
    </location>
</feature>
<dbReference type="Proteomes" id="UP001500016">
    <property type="component" value="Unassembled WGS sequence"/>
</dbReference>
<sequence>MPTPASAPAPPPDAVAIVGVDCRFPGAPDTGAYWDLLMRAGDGVGEVPEQRWDAREFHTDRAGPEGSSNTTQGGFMADPDAFDNEFFTISPREAAAMDPQQRLLLQSAWRAVEDAGLAPHALAGSRTGVFVGIMGNEWAQLHLTDYARVTAQAGSGNGYCMTANRISYHLDLKGPSLAVDTACSSSLVAVHLAGNALLSGECDTALASGVNVALTPALSIFYTQAGLSAPDGRCKPFAAGANGIGRGEGVGTVMLRRLSDARADGQRIYAVVRGTAVNQDGRSNGITAPSRWAQQDVLEAAYRRAGCDPADVVFTEAHGTGTVLGDMMEVKALGHHHRGRRRPMAIGSVKGNLGHAEGAAGIAGLIKVALALHHRTVPASRFAAKENPQLKLREHGLRLLKAPLRLSGHALAGLSSFGLGGTNAHAVLESAPAVRTATGGGSGEGEDGERDATGIGCGVFTLTAPHAEAVARNLRAQADALAARRQPAGPLCWTSNHVKAGHQLRFAVPAADSAELAATLREAAATPDALARLTGAPAAPPRLAFLHTGQGSQYPGMTARLHRESPLYRRFLDEADDALLPHTGRSVRDQLLGGDDEVHLTAYAQPALFAVGYALGRTLAELGAEPALLLGHSVGEFSAACLAGALTLDGAARLIAARGRLMQQLPDGGGMLAVLAGPDALRDRVADEPLVDLAVLNGPRACVLSGDLAALGRIERELTGTGVRVRRLQVSHAFHSPLMEPMLEPFAREAEKAGGGAPRTPFWSTLRGRLLAEGEELDAAYWVEHVRAPVLFADAAAGLLAEGPSHLVEIGPKPVLVGMTGHLGGPARAIRPASVLPLKDEESGARELAEAVAALYRGGVEPRWEAVYPARERTPLPLAPYAFSDTHRYWTSGPVRRDATAPPAPAAPAPVAEAAPAAQESPAAAGVLTLDRPPETGDPVAAVVYETVARVGGYAVEDLSPSLRLYEDLGFDSVMIMELKTRLEERLSGISALTVQDLLPRLATPGDLAGFLGAYLGGTPGGEEKTA</sequence>
<dbReference type="CDD" id="cd00833">
    <property type="entry name" value="PKS"/>
    <property type="match status" value="1"/>
</dbReference>
<dbReference type="Pfam" id="PF00698">
    <property type="entry name" value="Acyl_transf_1"/>
    <property type="match status" value="1"/>
</dbReference>
<dbReference type="Gene3D" id="3.40.366.10">
    <property type="entry name" value="Malonyl-Coenzyme A Acyl Carrier Protein, domain 2"/>
    <property type="match status" value="1"/>
</dbReference>
<dbReference type="InterPro" id="IPR016036">
    <property type="entry name" value="Malonyl_transacylase_ACP-bd"/>
</dbReference>
<dbReference type="Gene3D" id="3.40.47.10">
    <property type="match status" value="1"/>
</dbReference>
<evidence type="ECO:0000256" key="3">
    <source>
        <dbReference type="ARBA" id="ARBA00022679"/>
    </source>
</evidence>
<dbReference type="PANTHER" id="PTHR43775">
    <property type="entry name" value="FATTY ACID SYNTHASE"/>
    <property type="match status" value="1"/>
</dbReference>
<evidence type="ECO:0000259" key="7">
    <source>
        <dbReference type="PROSITE" id="PS50075"/>
    </source>
</evidence>
<dbReference type="PANTHER" id="PTHR43775:SF37">
    <property type="entry name" value="SI:DKEY-61P9.11"/>
    <property type="match status" value="1"/>
</dbReference>
<evidence type="ECO:0000256" key="1">
    <source>
        <dbReference type="ARBA" id="ARBA00022450"/>
    </source>
</evidence>
<dbReference type="InterPro" id="IPR014043">
    <property type="entry name" value="Acyl_transferase_dom"/>
</dbReference>
<dbReference type="PROSITE" id="PS00606">
    <property type="entry name" value="KS3_1"/>
    <property type="match status" value="1"/>
</dbReference>
<feature type="region of interest" description="Disordered" evidence="6">
    <location>
        <begin position="893"/>
        <end position="923"/>
    </location>
</feature>
<dbReference type="PROSITE" id="PS50075">
    <property type="entry name" value="CARRIER"/>
    <property type="match status" value="1"/>
</dbReference>
<dbReference type="InterPro" id="IPR014031">
    <property type="entry name" value="Ketoacyl_synth_C"/>
</dbReference>
<dbReference type="SUPFAM" id="SSF52151">
    <property type="entry name" value="FabD/lysophospholipase-like"/>
    <property type="match status" value="1"/>
</dbReference>
<organism evidence="9 10">
    <name type="scientific">Streptomyces albiaxialis</name>
    <dbReference type="NCBI Taxonomy" id="329523"/>
    <lineage>
        <taxon>Bacteria</taxon>
        <taxon>Bacillati</taxon>
        <taxon>Actinomycetota</taxon>
        <taxon>Actinomycetes</taxon>
        <taxon>Kitasatosporales</taxon>
        <taxon>Streptomycetaceae</taxon>
        <taxon>Streptomyces</taxon>
    </lineage>
</organism>
<dbReference type="RefSeq" id="WP_344528820.1">
    <property type="nucleotide sequence ID" value="NZ_BAAAPE010000008.1"/>
</dbReference>
<dbReference type="InterPro" id="IPR014030">
    <property type="entry name" value="Ketoacyl_synth_N"/>
</dbReference>
<dbReference type="SUPFAM" id="SSF53901">
    <property type="entry name" value="Thiolase-like"/>
    <property type="match status" value="1"/>
</dbReference>
<keyword evidence="5" id="KW-0012">Acyltransferase</keyword>
<name>A0ABN2VYE3_9ACTN</name>
<accession>A0ABN2VYE3</accession>
<dbReference type="Pfam" id="PF00109">
    <property type="entry name" value="ketoacyl-synt"/>
    <property type="match status" value="1"/>
</dbReference>
<feature type="domain" description="Carrier" evidence="7">
    <location>
        <begin position="938"/>
        <end position="1016"/>
    </location>
</feature>
<dbReference type="InterPro" id="IPR009081">
    <property type="entry name" value="PP-bd_ACP"/>
</dbReference>
<evidence type="ECO:0000313" key="10">
    <source>
        <dbReference type="Proteomes" id="UP001500016"/>
    </source>
</evidence>
<dbReference type="EMBL" id="BAAAPE010000008">
    <property type="protein sequence ID" value="GAA2077503.1"/>
    <property type="molecule type" value="Genomic_DNA"/>
</dbReference>
<dbReference type="InterPro" id="IPR001227">
    <property type="entry name" value="Ac_transferase_dom_sf"/>
</dbReference>
<proteinExistence type="predicted"/>